<reference evidence="3" key="1">
    <citation type="submission" date="2022-10" db="EMBL/GenBank/DDBJ databases">
        <title>Genome assembly of Pristionchus species.</title>
        <authorList>
            <person name="Yoshida K."/>
            <person name="Sommer R.J."/>
        </authorList>
    </citation>
    <scope>NUCLEOTIDE SEQUENCE [LARGE SCALE GENOMIC DNA]</scope>
    <source>
        <strain evidence="3">RS5460</strain>
    </source>
</reference>
<gene>
    <name evidence="2" type="ORF">PMAYCL1PPCAC_24644</name>
</gene>
<protein>
    <recommendedName>
        <fullName evidence="4">Cytochrome P450</fullName>
    </recommendedName>
</protein>
<dbReference type="GO" id="GO:0016705">
    <property type="term" value="F:oxidoreductase activity, acting on paired donors, with incorporation or reduction of molecular oxygen"/>
    <property type="evidence" value="ECO:0007669"/>
    <property type="project" value="InterPro"/>
</dbReference>
<dbReference type="EMBL" id="BTRK01000005">
    <property type="protein sequence ID" value="GMR54449.1"/>
    <property type="molecule type" value="Genomic_DNA"/>
</dbReference>
<keyword evidence="1" id="KW-0503">Monooxygenase</keyword>
<feature type="non-terminal residue" evidence="2">
    <location>
        <position position="63"/>
    </location>
</feature>
<dbReference type="InterPro" id="IPR036396">
    <property type="entry name" value="Cyt_P450_sf"/>
</dbReference>
<dbReference type="GO" id="GO:0020037">
    <property type="term" value="F:heme binding"/>
    <property type="evidence" value="ECO:0007669"/>
    <property type="project" value="InterPro"/>
</dbReference>
<proteinExistence type="predicted"/>
<dbReference type="Proteomes" id="UP001328107">
    <property type="component" value="Unassembled WGS sequence"/>
</dbReference>
<dbReference type="Gene3D" id="1.10.630.10">
    <property type="entry name" value="Cytochrome P450"/>
    <property type="match status" value="1"/>
</dbReference>
<dbReference type="GO" id="GO:0004497">
    <property type="term" value="F:monooxygenase activity"/>
    <property type="evidence" value="ECO:0007669"/>
    <property type="project" value="UniProtKB-KW"/>
</dbReference>
<name>A0AAN5I7L0_9BILA</name>
<dbReference type="GO" id="GO:0005506">
    <property type="term" value="F:iron ion binding"/>
    <property type="evidence" value="ECO:0007669"/>
    <property type="project" value="InterPro"/>
</dbReference>
<accession>A0AAN5I7L0</accession>
<keyword evidence="3" id="KW-1185">Reference proteome</keyword>
<evidence type="ECO:0000313" key="3">
    <source>
        <dbReference type="Proteomes" id="UP001328107"/>
    </source>
</evidence>
<evidence type="ECO:0000256" key="1">
    <source>
        <dbReference type="ARBA" id="ARBA00023033"/>
    </source>
</evidence>
<dbReference type="AlphaFoldDB" id="A0AAN5I7L0"/>
<evidence type="ECO:0000313" key="2">
    <source>
        <dbReference type="EMBL" id="GMR54449.1"/>
    </source>
</evidence>
<feature type="non-terminal residue" evidence="2">
    <location>
        <position position="1"/>
    </location>
</feature>
<comment type="caution">
    <text evidence="2">The sequence shown here is derived from an EMBL/GenBank/DDBJ whole genome shotgun (WGS) entry which is preliminary data.</text>
</comment>
<evidence type="ECO:0008006" key="4">
    <source>
        <dbReference type="Google" id="ProtNLM"/>
    </source>
</evidence>
<dbReference type="SUPFAM" id="SSF48264">
    <property type="entry name" value="Cytochrome P450"/>
    <property type="match status" value="1"/>
</dbReference>
<organism evidence="2 3">
    <name type="scientific">Pristionchus mayeri</name>
    <dbReference type="NCBI Taxonomy" id="1317129"/>
    <lineage>
        <taxon>Eukaryota</taxon>
        <taxon>Metazoa</taxon>
        <taxon>Ecdysozoa</taxon>
        <taxon>Nematoda</taxon>
        <taxon>Chromadorea</taxon>
        <taxon>Rhabditida</taxon>
        <taxon>Rhabditina</taxon>
        <taxon>Diplogasteromorpha</taxon>
        <taxon>Diplogasteroidea</taxon>
        <taxon>Neodiplogasteridae</taxon>
        <taxon>Pristionchus</taxon>
    </lineage>
</organism>
<sequence>FRMLIIILPLIAVLTYYYGINRILGLPPGPPPLPIVGNMLSFQWDIDKVLLEWKERYGRIFTV</sequence>
<keyword evidence="1" id="KW-0560">Oxidoreductase</keyword>